<dbReference type="Proteomes" id="UP000194911">
    <property type="component" value="Unassembled WGS sequence"/>
</dbReference>
<accession>A0A243CYT1</accession>
<evidence type="ECO:0000313" key="2">
    <source>
        <dbReference type="Proteomes" id="UP000194911"/>
    </source>
</evidence>
<dbReference type="EMBL" id="NFDQ01000052">
    <property type="protein sequence ID" value="OTY75738.1"/>
    <property type="molecule type" value="Genomic_DNA"/>
</dbReference>
<protein>
    <submittedName>
        <fullName evidence="1">Uncharacterized protein</fullName>
    </submittedName>
</protein>
<gene>
    <name evidence="1" type="ORF">BK749_13345</name>
</gene>
<dbReference type="AlphaFoldDB" id="A0A243CYT1"/>
<proteinExistence type="predicted"/>
<name>A0A243CYT1_BACTU</name>
<evidence type="ECO:0000313" key="1">
    <source>
        <dbReference type="EMBL" id="OTY75738.1"/>
    </source>
</evidence>
<organism evidence="1 2">
    <name type="scientific">Bacillus thuringiensis serovar vazensis</name>
    <dbReference type="NCBI Taxonomy" id="180867"/>
    <lineage>
        <taxon>Bacteria</taxon>
        <taxon>Bacillati</taxon>
        <taxon>Bacillota</taxon>
        <taxon>Bacilli</taxon>
        <taxon>Bacillales</taxon>
        <taxon>Bacillaceae</taxon>
        <taxon>Bacillus</taxon>
        <taxon>Bacillus cereus group</taxon>
    </lineage>
</organism>
<reference evidence="1 2" key="1">
    <citation type="submission" date="2016-10" db="EMBL/GenBank/DDBJ databases">
        <title>Comparative genomics of Bacillus thuringiensis reveals a path to pathogens against multiple invertebrate hosts.</title>
        <authorList>
            <person name="Zheng J."/>
            <person name="Gao Q."/>
            <person name="Liu H."/>
            <person name="Peng D."/>
            <person name="Ruan L."/>
            <person name="Sun M."/>
        </authorList>
    </citation>
    <scope>NUCLEOTIDE SEQUENCE [LARGE SCALE GENOMIC DNA]</scope>
    <source>
        <strain evidence="1">BGSC 4CE1</strain>
    </source>
</reference>
<comment type="caution">
    <text evidence="1">The sequence shown here is derived from an EMBL/GenBank/DDBJ whole genome shotgun (WGS) entry which is preliminary data.</text>
</comment>
<sequence>MYRVNGIGLPILKEPFIKLICEKEGGTNTPSFCFAFINRMGSYRWTLIVDTYMILGLFDYEIG</sequence>